<accession>A0A9W4CZX3</accession>
<dbReference type="PANTHER" id="PTHR38248:SF2">
    <property type="entry name" value="FUNK1 11"/>
    <property type="match status" value="1"/>
</dbReference>
<evidence type="ECO:0000259" key="1">
    <source>
        <dbReference type="Pfam" id="PF17667"/>
    </source>
</evidence>
<sequence>MTQRGRAAYSGESILEFFAGIQDVIKGYEESLCIGIFRGDVSEGNIIRLKPKKDNSLHGILVDLDHSVNMKGNLPLENVFLTGTTKFMALERPEFDQRKTIGHTCRHDLESFFYVFIVGCIEHERVSGSTGCYLNK</sequence>
<comment type="caution">
    <text evidence="2">The sequence shown here is derived from an EMBL/GenBank/DDBJ whole genome shotgun (WGS) entry which is preliminary data.</text>
</comment>
<protein>
    <submittedName>
        <fullName evidence="2">BgTH12-02243</fullName>
    </submittedName>
</protein>
<feature type="domain" description="Fungal-type protein kinase" evidence="1">
    <location>
        <begin position="2"/>
        <end position="120"/>
    </location>
</feature>
<dbReference type="PANTHER" id="PTHR38248">
    <property type="entry name" value="FUNK1 6"/>
    <property type="match status" value="1"/>
</dbReference>
<gene>
    <name evidence="2" type="ORF">BGTH12_LOCUS3358</name>
</gene>
<reference evidence="2" key="1">
    <citation type="submission" date="2020-10" db="EMBL/GenBank/DDBJ databases">
        <authorList>
            <person name="Muller C M."/>
        </authorList>
    </citation>
    <scope>NUCLEOTIDE SEQUENCE</scope>
    <source>
        <strain evidence="2">THUN-12</strain>
    </source>
</reference>
<name>A0A9W4CZX3_BLUGR</name>
<organism evidence="2 3">
    <name type="scientific">Blumeria graminis f. sp. triticale</name>
    <dbReference type="NCBI Taxonomy" id="1689686"/>
    <lineage>
        <taxon>Eukaryota</taxon>
        <taxon>Fungi</taxon>
        <taxon>Dikarya</taxon>
        <taxon>Ascomycota</taxon>
        <taxon>Pezizomycotina</taxon>
        <taxon>Leotiomycetes</taxon>
        <taxon>Erysiphales</taxon>
        <taxon>Erysiphaceae</taxon>
        <taxon>Blumeria</taxon>
    </lineage>
</organism>
<dbReference type="Pfam" id="PF17667">
    <property type="entry name" value="Pkinase_fungal"/>
    <property type="match status" value="1"/>
</dbReference>
<evidence type="ECO:0000313" key="3">
    <source>
        <dbReference type="Proteomes" id="UP000683417"/>
    </source>
</evidence>
<evidence type="ECO:0000313" key="2">
    <source>
        <dbReference type="EMBL" id="CAD6502000.1"/>
    </source>
</evidence>
<dbReference type="Proteomes" id="UP000683417">
    <property type="component" value="Unassembled WGS sequence"/>
</dbReference>
<proteinExistence type="predicted"/>
<dbReference type="InterPro" id="IPR040976">
    <property type="entry name" value="Pkinase_fungal"/>
</dbReference>
<dbReference type="EMBL" id="CAJHIT010000005">
    <property type="protein sequence ID" value="CAD6502000.1"/>
    <property type="molecule type" value="Genomic_DNA"/>
</dbReference>
<dbReference type="AlphaFoldDB" id="A0A9W4CZX3"/>